<reference evidence="7 8" key="1">
    <citation type="submission" date="2020-08" db="EMBL/GenBank/DDBJ databases">
        <authorList>
            <person name="Newling K."/>
            <person name="Davey J."/>
            <person name="Forrester S."/>
        </authorList>
    </citation>
    <scope>NUCLEOTIDE SEQUENCE [LARGE SCALE GENOMIC DNA]</scope>
    <source>
        <strain evidence="8">Crithidia deanei Carvalho (ATCC PRA-265)</strain>
    </source>
</reference>
<evidence type="ECO:0000256" key="2">
    <source>
        <dbReference type="ARBA" id="ARBA00022598"/>
    </source>
</evidence>
<proteinExistence type="inferred from homology"/>
<sequence length="663" mass="74605">MVSCFGAWSQGVVVVVLSAGEAAITRAALDTHKKIKLVLCKSSEEVAIRTAFQLAQERKHEENPGEESGASQAYPPSRRTKLGRPLFAVTQPLPTFEATWEGTEKEASDMQPQKAKEALWWSDVLAYGNRKLREAQTRDAATYNRYYPLGDETKSVESCSSAVSSFMTVDSLHSFTSALSLRTEEAAAGHSLPPIRPTDLAFIVYSPGISCGVMLSHGALKASVQSHDENIQSMLGKRTGESHLYDGQSSWRSWLPRRSNEIEESTYILYNDPHDMYQFTTALGFLKNGFLLCFGSPRTLFDHGVRPLGDLKTFKPLVFFGTPKVLGEVHHKMRQGPSHGYTKLLFDYSYEIRRQAVLRGEDTPFLNRYIFHQSRQLLGERCRFITVTQSSIKPELQEYLQVVTGASVGQYFSANETAGCGIFQVYFNGDYHVVGGPSGPVEVKLRDVGEWSHRCCPPCGELLVRGAPVMCGYYQQPELTASLLEPNGWLHTCEIVQRNEDGTFALLARTALGAVNANGLFLDLENLEKKYSRHPICARDRQPSVCVMVHPHYDYICAIVRTSDPAIQHYFESRNTNEEEEAASKPWNDFMENPSLQSEVLTDMNEHVRRLGALPHERLRHVYFVKDQWTAQNHLLTVTGRLHRPAIEIFYADVVVEFFAKED</sequence>
<dbReference type="InterPro" id="IPR042099">
    <property type="entry name" value="ANL_N_sf"/>
</dbReference>
<dbReference type="AlphaFoldDB" id="A0A7G2CRP6"/>
<dbReference type="Gene3D" id="3.40.50.12780">
    <property type="entry name" value="N-terminal domain of ligase-like"/>
    <property type="match status" value="1"/>
</dbReference>
<evidence type="ECO:0000313" key="7">
    <source>
        <dbReference type="EMBL" id="CAD2221203.1"/>
    </source>
</evidence>
<evidence type="ECO:0000256" key="1">
    <source>
        <dbReference type="ARBA" id="ARBA00006432"/>
    </source>
</evidence>
<keyword evidence="3" id="KW-0547">Nucleotide-binding</keyword>
<accession>A0A7G2CRP6</accession>
<feature type="domain" description="AMP-dependent synthetase/ligase" evidence="6">
    <location>
        <begin position="182"/>
        <end position="474"/>
    </location>
</feature>
<name>A0A7G2CRP6_9TRYP</name>
<dbReference type="Pfam" id="PF00501">
    <property type="entry name" value="AMP-binding"/>
    <property type="match status" value="1"/>
</dbReference>
<dbReference type="PANTHER" id="PTHR43272">
    <property type="entry name" value="LONG-CHAIN-FATTY-ACID--COA LIGASE"/>
    <property type="match status" value="1"/>
</dbReference>
<gene>
    <name evidence="7" type="ORF">ADEAN_000873400</name>
</gene>
<evidence type="ECO:0000256" key="5">
    <source>
        <dbReference type="SAM" id="MobiDB-lite"/>
    </source>
</evidence>
<dbReference type="GO" id="GO:0005783">
    <property type="term" value="C:endoplasmic reticulum"/>
    <property type="evidence" value="ECO:0007669"/>
    <property type="project" value="TreeGrafter"/>
</dbReference>
<dbReference type="GO" id="GO:0016020">
    <property type="term" value="C:membrane"/>
    <property type="evidence" value="ECO:0007669"/>
    <property type="project" value="TreeGrafter"/>
</dbReference>
<keyword evidence="2" id="KW-0436">Ligase</keyword>
<feature type="region of interest" description="Disordered" evidence="5">
    <location>
        <begin position="56"/>
        <end position="78"/>
    </location>
</feature>
<evidence type="ECO:0000313" key="8">
    <source>
        <dbReference type="Proteomes" id="UP000515908"/>
    </source>
</evidence>
<dbReference type="VEuPathDB" id="TriTrypDB:ADEAN_000873400"/>
<dbReference type="InterPro" id="IPR000873">
    <property type="entry name" value="AMP-dep_synth/lig_dom"/>
</dbReference>
<keyword evidence="4" id="KW-0067">ATP-binding</keyword>
<protein>
    <submittedName>
        <fullName evidence="7">AMP-binding enzyme, putative</fullName>
    </submittedName>
</protein>
<organism evidence="7 8">
    <name type="scientific">Angomonas deanei</name>
    <dbReference type="NCBI Taxonomy" id="59799"/>
    <lineage>
        <taxon>Eukaryota</taxon>
        <taxon>Discoba</taxon>
        <taxon>Euglenozoa</taxon>
        <taxon>Kinetoplastea</taxon>
        <taxon>Metakinetoplastina</taxon>
        <taxon>Trypanosomatida</taxon>
        <taxon>Trypanosomatidae</taxon>
        <taxon>Strigomonadinae</taxon>
        <taxon>Angomonas</taxon>
    </lineage>
</organism>
<dbReference type="GO" id="GO:0005524">
    <property type="term" value="F:ATP binding"/>
    <property type="evidence" value="ECO:0007669"/>
    <property type="project" value="UniProtKB-KW"/>
</dbReference>
<dbReference type="GO" id="GO:0004467">
    <property type="term" value="F:long-chain fatty acid-CoA ligase activity"/>
    <property type="evidence" value="ECO:0007669"/>
    <property type="project" value="TreeGrafter"/>
</dbReference>
<dbReference type="Proteomes" id="UP000515908">
    <property type="component" value="Chromosome 20"/>
</dbReference>
<comment type="similarity">
    <text evidence="1">Belongs to the ATP-dependent AMP-binding enzyme family.</text>
</comment>
<dbReference type="PANTHER" id="PTHR43272:SF83">
    <property type="entry name" value="ACYL-COA SYNTHETASE LONG-CHAIN, ISOFORM J"/>
    <property type="match status" value="1"/>
</dbReference>
<dbReference type="EMBL" id="LR877164">
    <property type="protein sequence ID" value="CAD2221203.1"/>
    <property type="molecule type" value="Genomic_DNA"/>
</dbReference>
<dbReference type="SUPFAM" id="SSF56801">
    <property type="entry name" value="Acetyl-CoA synthetase-like"/>
    <property type="match status" value="1"/>
</dbReference>
<evidence type="ECO:0000256" key="4">
    <source>
        <dbReference type="ARBA" id="ARBA00022840"/>
    </source>
</evidence>
<evidence type="ECO:0000259" key="6">
    <source>
        <dbReference type="Pfam" id="PF00501"/>
    </source>
</evidence>
<keyword evidence="8" id="KW-1185">Reference proteome</keyword>
<evidence type="ECO:0000256" key="3">
    <source>
        <dbReference type="ARBA" id="ARBA00022741"/>
    </source>
</evidence>